<gene>
    <name evidence="1" type="ORF">CR203_01820</name>
</gene>
<evidence type="ECO:0000313" key="1">
    <source>
        <dbReference type="EMBL" id="RKL68807.1"/>
    </source>
</evidence>
<name>A0A3A9K8G5_9BACI</name>
<dbReference type="EMBL" id="PDOE01000001">
    <property type="protein sequence ID" value="RKL68807.1"/>
    <property type="molecule type" value="Genomic_DNA"/>
</dbReference>
<dbReference type="AlphaFoldDB" id="A0A3A9K8G5"/>
<proteinExistence type="predicted"/>
<dbReference type="RefSeq" id="WP_110936553.1">
    <property type="nucleotide sequence ID" value="NZ_KZ614146.1"/>
</dbReference>
<accession>A0A3A9K8G5</accession>
<protein>
    <submittedName>
        <fullName evidence="1">Uncharacterized protein</fullName>
    </submittedName>
</protein>
<dbReference type="Proteomes" id="UP000281498">
    <property type="component" value="Unassembled WGS sequence"/>
</dbReference>
<comment type="caution">
    <text evidence="1">The sequence shown here is derived from an EMBL/GenBank/DDBJ whole genome shotgun (WGS) entry which is preliminary data.</text>
</comment>
<reference evidence="1 2" key="1">
    <citation type="submission" date="2017-10" db="EMBL/GenBank/DDBJ databases">
        <title>Bacillus sp. nov., a halophilic bacterium isolated from a Keqin Lake.</title>
        <authorList>
            <person name="Wang H."/>
        </authorList>
    </citation>
    <scope>NUCLEOTIDE SEQUENCE [LARGE SCALE GENOMIC DNA]</scope>
    <source>
        <strain evidence="1 2">KCTC 13187</strain>
    </source>
</reference>
<keyword evidence="2" id="KW-1185">Reference proteome</keyword>
<organism evidence="1 2">
    <name type="scientific">Salipaludibacillus neizhouensis</name>
    <dbReference type="NCBI Taxonomy" id="885475"/>
    <lineage>
        <taxon>Bacteria</taxon>
        <taxon>Bacillati</taxon>
        <taxon>Bacillota</taxon>
        <taxon>Bacilli</taxon>
        <taxon>Bacillales</taxon>
        <taxon>Bacillaceae</taxon>
    </lineage>
</organism>
<evidence type="ECO:0000313" key="2">
    <source>
        <dbReference type="Proteomes" id="UP000281498"/>
    </source>
</evidence>
<sequence>MHSKQTVRYICKNYISGYSYYFKQEIIACHSWDQPETLIWGALRPITKKTFMKRNEEGYKCYSYQMKTSPADVIPFPSMTGQMS</sequence>
<dbReference type="OrthoDB" id="2878733at2"/>